<evidence type="ECO:0000313" key="4">
    <source>
        <dbReference type="EMBL" id="GLV13489.1"/>
    </source>
</evidence>
<dbReference type="InterPro" id="IPR001763">
    <property type="entry name" value="Rhodanese-like_dom"/>
</dbReference>
<feature type="domain" description="Rhodanese" evidence="3">
    <location>
        <begin position="161"/>
        <end position="272"/>
    </location>
</feature>
<reference evidence="5" key="1">
    <citation type="submission" date="2016-10" db="EMBL/GenBank/DDBJ databases">
        <authorList>
            <person name="de Groot N.N."/>
        </authorList>
    </citation>
    <scope>NUCLEOTIDE SEQUENCE [LARGE SCALE GENOMIC DNA]</scope>
    <source>
        <strain evidence="5">DSM 12489</strain>
    </source>
</reference>
<dbReference type="SMART" id="SM00450">
    <property type="entry name" value="RHOD"/>
    <property type="match status" value="2"/>
</dbReference>
<dbReference type="InterPro" id="IPR036873">
    <property type="entry name" value="Rhodanese-like_dom_sf"/>
</dbReference>
<reference evidence="4" key="3">
    <citation type="submission" date="2023-02" db="EMBL/GenBank/DDBJ databases">
        <title>Proposal of a novel subspecies: Alicyclobacillus hesperidum subspecies aegle.</title>
        <authorList>
            <person name="Goto K."/>
            <person name="Fujii T."/>
            <person name="Yasui K."/>
            <person name="Mochida K."/>
            <person name="Kato-Tanaka Y."/>
            <person name="Morohoshi S."/>
            <person name="An S.Y."/>
            <person name="Kasai H."/>
            <person name="Yokota A."/>
        </authorList>
    </citation>
    <scope>NUCLEOTIDE SEQUENCE</scope>
    <source>
        <strain evidence="4">DSM 12766</strain>
    </source>
</reference>
<dbReference type="CDD" id="cd01449">
    <property type="entry name" value="TST_Repeat_2"/>
    <property type="match status" value="1"/>
</dbReference>
<evidence type="ECO:0000313" key="6">
    <source>
        <dbReference type="Proteomes" id="UP000182589"/>
    </source>
</evidence>
<sequence>MLISATELAAHVTDPNWTVFDCRFRLTDPNWGKAAYDEGHIPGAHHLDLERDLSAAPQAHGGRHPLPDMERLAMRVGECGARRDSVIVVYDGGEGMAARAWWLLRHIGAQDVRMLDGGWLAWTTAGLPVVADPPQDEPVTFAPCITLEDTVDVDDVRDMVQSGSALLVDARQPARYRGEIEPMDKVAGHIPGAVNRPWEEGIGSDGKWLPASVQRNRFHDLATAGKPIVVYCGSGVTACSTLFAMELAGIQGARLYPGSWSDWISYAENPVAVGDGEEETKA</sequence>
<accession>A0A1H2RSA6</accession>
<reference evidence="6" key="2">
    <citation type="submission" date="2016-10" db="EMBL/GenBank/DDBJ databases">
        <authorList>
            <person name="Varghese N."/>
        </authorList>
    </citation>
    <scope>NUCLEOTIDE SEQUENCE [LARGE SCALE GENOMIC DNA]</scope>
    <source>
        <strain evidence="6">DSM 12489</strain>
    </source>
</reference>
<dbReference type="GO" id="GO:0004792">
    <property type="term" value="F:thiosulfate-cyanide sulfurtransferase activity"/>
    <property type="evidence" value="ECO:0007669"/>
    <property type="project" value="InterPro"/>
</dbReference>
<organism evidence="5 6">
    <name type="scientific">Alicyclobacillus hesperidum</name>
    <dbReference type="NCBI Taxonomy" id="89784"/>
    <lineage>
        <taxon>Bacteria</taxon>
        <taxon>Bacillati</taxon>
        <taxon>Bacillota</taxon>
        <taxon>Bacilli</taxon>
        <taxon>Bacillales</taxon>
        <taxon>Alicyclobacillaceae</taxon>
        <taxon>Alicyclobacillus</taxon>
    </lineage>
</organism>
<feature type="domain" description="Rhodanese" evidence="3">
    <location>
        <begin position="13"/>
        <end position="131"/>
    </location>
</feature>
<dbReference type="EMBL" id="FNOJ01000003">
    <property type="protein sequence ID" value="SDW22165.1"/>
    <property type="molecule type" value="Genomic_DNA"/>
</dbReference>
<dbReference type="Gene3D" id="3.40.250.10">
    <property type="entry name" value="Rhodanese-like domain"/>
    <property type="match status" value="2"/>
</dbReference>
<name>A0A1H2RSA6_9BACL</name>
<evidence type="ECO:0000256" key="2">
    <source>
        <dbReference type="ARBA" id="ARBA00022737"/>
    </source>
</evidence>
<dbReference type="CDD" id="cd01448">
    <property type="entry name" value="TST_Repeat_1"/>
    <property type="match status" value="1"/>
</dbReference>
<evidence type="ECO:0000313" key="5">
    <source>
        <dbReference type="EMBL" id="SDW22165.1"/>
    </source>
</evidence>
<dbReference type="Proteomes" id="UP000182589">
    <property type="component" value="Unassembled WGS sequence"/>
</dbReference>
<dbReference type="PROSITE" id="PS00380">
    <property type="entry name" value="RHODANESE_1"/>
    <property type="match status" value="1"/>
</dbReference>
<dbReference type="PANTHER" id="PTHR11364:SF27">
    <property type="entry name" value="SULFURTRANSFERASE"/>
    <property type="match status" value="1"/>
</dbReference>
<keyword evidence="2" id="KW-0677">Repeat</keyword>
<dbReference type="RefSeq" id="WP_006447418.1">
    <property type="nucleotide sequence ID" value="NZ_BSRA01000005.1"/>
</dbReference>
<gene>
    <name evidence="4" type="primary">sseA</name>
    <name evidence="4" type="ORF">Heshes_11730</name>
    <name evidence="5" type="ORF">SAMN04489725_103118</name>
</gene>
<evidence type="ECO:0000259" key="3">
    <source>
        <dbReference type="PROSITE" id="PS50206"/>
    </source>
</evidence>
<protein>
    <submittedName>
        <fullName evidence="4 5">3-mercaptopyruvate sulfurtransferase</fullName>
    </submittedName>
</protein>
<dbReference type="Proteomes" id="UP001157137">
    <property type="component" value="Unassembled WGS sequence"/>
</dbReference>
<keyword evidence="1 5" id="KW-0808">Transferase</keyword>
<keyword evidence="6" id="KW-1185">Reference proteome</keyword>
<keyword evidence="5" id="KW-0670">Pyruvate</keyword>
<dbReference type="STRING" id="89784.SAMN04489725_103118"/>
<dbReference type="AlphaFoldDB" id="A0A1H2RSA6"/>
<proteinExistence type="predicted"/>
<dbReference type="EMBL" id="BSRA01000005">
    <property type="protein sequence ID" value="GLV13489.1"/>
    <property type="molecule type" value="Genomic_DNA"/>
</dbReference>
<dbReference type="InterPro" id="IPR001307">
    <property type="entry name" value="Thiosulphate_STrfase_CS"/>
</dbReference>
<dbReference type="Pfam" id="PF00581">
    <property type="entry name" value="Rhodanese"/>
    <property type="match status" value="2"/>
</dbReference>
<dbReference type="PANTHER" id="PTHR11364">
    <property type="entry name" value="THIOSULFATE SULFERTANSFERASE"/>
    <property type="match status" value="1"/>
</dbReference>
<evidence type="ECO:0000256" key="1">
    <source>
        <dbReference type="ARBA" id="ARBA00022679"/>
    </source>
</evidence>
<dbReference type="PROSITE" id="PS50206">
    <property type="entry name" value="RHODANESE_3"/>
    <property type="match status" value="2"/>
</dbReference>
<dbReference type="InterPro" id="IPR045078">
    <property type="entry name" value="TST/MPST-like"/>
</dbReference>
<dbReference type="SUPFAM" id="SSF52821">
    <property type="entry name" value="Rhodanese/Cell cycle control phosphatase"/>
    <property type="match status" value="2"/>
</dbReference>